<keyword evidence="5 10" id="KW-0159">Chromosome partition</keyword>
<proteinExistence type="inferred from homology"/>
<dbReference type="GO" id="GO:0051301">
    <property type="term" value="P:cell division"/>
    <property type="evidence" value="ECO:0007669"/>
    <property type="project" value="UniProtKB-UniRule"/>
</dbReference>
<dbReference type="SUPFAM" id="SSF56349">
    <property type="entry name" value="DNA breaking-rejoining enzymes"/>
    <property type="match status" value="1"/>
</dbReference>
<feature type="domain" description="Tyr recombinase" evidence="12">
    <location>
        <begin position="108"/>
        <end position="292"/>
    </location>
</feature>
<keyword evidence="7 10" id="KW-0238">DNA-binding</keyword>
<dbReference type="Proteomes" id="UP000490821">
    <property type="component" value="Unassembled WGS sequence"/>
</dbReference>
<comment type="function">
    <text evidence="10">Site-specific tyrosine recombinase, which acts by catalyzing the cutting and rejoining of the recombining DNA molecules. The XerC-XerD complex is essential to convert dimers of the bacterial chromosome into monomers to permit their segregation at cell division. It also contributes to the segregational stability of plasmids.</text>
</comment>
<evidence type="ECO:0000256" key="6">
    <source>
        <dbReference type="ARBA" id="ARBA00022908"/>
    </source>
</evidence>
<evidence type="ECO:0000256" key="1">
    <source>
        <dbReference type="ARBA" id="ARBA00004496"/>
    </source>
</evidence>
<dbReference type="GO" id="GO:0007059">
    <property type="term" value="P:chromosome segregation"/>
    <property type="evidence" value="ECO:0007669"/>
    <property type="project" value="UniProtKB-UniRule"/>
</dbReference>
<dbReference type="PROSITE" id="PS51898">
    <property type="entry name" value="TYR_RECOMBINASE"/>
    <property type="match status" value="1"/>
</dbReference>
<dbReference type="Pfam" id="PF00589">
    <property type="entry name" value="Phage_integrase"/>
    <property type="match status" value="1"/>
</dbReference>
<dbReference type="CDD" id="cd00798">
    <property type="entry name" value="INT_XerDC_C"/>
    <property type="match status" value="1"/>
</dbReference>
<evidence type="ECO:0000313" key="15">
    <source>
        <dbReference type="Proteomes" id="UP000490821"/>
    </source>
</evidence>
<dbReference type="PANTHER" id="PTHR30349:SF77">
    <property type="entry name" value="TYROSINE RECOMBINASE XERC"/>
    <property type="match status" value="1"/>
</dbReference>
<dbReference type="AlphaFoldDB" id="A0A829Z9Z4"/>
<evidence type="ECO:0000256" key="5">
    <source>
        <dbReference type="ARBA" id="ARBA00022829"/>
    </source>
</evidence>
<comment type="subunit">
    <text evidence="10">Forms a cyclic heterotetrameric complex composed of two molecules of XerC and two molecules of XerD.</text>
</comment>
<dbReference type="GO" id="GO:0009037">
    <property type="term" value="F:tyrosine-based site-specific recombinase activity"/>
    <property type="evidence" value="ECO:0007669"/>
    <property type="project" value="UniProtKB-UniRule"/>
</dbReference>
<dbReference type="Pfam" id="PF02899">
    <property type="entry name" value="Phage_int_SAM_1"/>
    <property type="match status" value="1"/>
</dbReference>
<dbReference type="InterPro" id="IPR050090">
    <property type="entry name" value="Tyrosine_recombinase_XerCD"/>
</dbReference>
<dbReference type="NCBIfam" id="NF001399">
    <property type="entry name" value="PRK00283.1"/>
    <property type="match status" value="1"/>
</dbReference>
<gene>
    <name evidence="14" type="primary">xerC_3</name>
    <name evidence="10" type="synonym">xerC</name>
    <name evidence="14" type="ORF">IMSAGC017_01403</name>
</gene>
<dbReference type="Gene3D" id="1.10.150.130">
    <property type="match status" value="1"/>
</dbReference>
<feature type="domain" description="Core-binding (CB)" evidence="13">
    <location>
        <begin position="1"/>
        <end position="87"/>
    </location>
</feature>
<dbReference type="Gene3D" id="1.10.443.10">
    <property type="entry name" value="Intergrase catalytic core"/>
    <property type="match status" value="1"/>
</dbReference>
<dbReference type="PANTHER" id="PTHR30349">
    <property type="entry name" value="PHAGE INTEGRASE-RELATED"/>
    <property type="match status" value="1"/>
</dbReference>
<evidence type="ECO:0000256" key="4">
    <source>
        <dbReference type="ARBA" id="ARBA00022618"/>
    </source>
</evidence>
<dbReference type="NCBIfam" id="TIGR02224">
    <property type="entry name" value="recomb_XerC"/>
    <property type="match status" value="1"/>
</dbReference>
<feature type="active site" description="O-(3'-phospho-DNA)-tyrosine intermediate" evidence="10">
    <location>
        <position position="279"/>
    </location>
</feature>
<dbReference type="PROSITE" id="PS51900">
    <property type="entry name" value="CB"/>
    <property type="match status" value="1"/>
</dbReference>
<dbReference type="InterPro" id="IPR044068">
    <property type="entry name" value="CB"/>
</dbReference>
<dbReference type="InterPro" id="IPR023009">
    <property type="entry name" value="Tyrosine_recombinase_XerC/XerD"/>
</dbReference>
<dbReference type="NCBIfam" id="NF040815">
    <property type="entry name" value="recomb_XerA_Arch"/>
    <property type="match status" value="1"/>
</dbReference>
<dbReference type="InterPro" id="IPR010998">
    <property type="entry name" value="Integrase_recombinase_N"/>
</dbReference>
<dbReference type="InterPro" id="IPR002104">
    <property type="entry name" value="Integrase_catalytic"/>
</dbReference>
<evidence type="ECO:0000256" key="11">
    <source>
        <dbReference type="NCBIfam" id="TIGR02224"/>
    </source>
</evidence>
<keyword evidence="8 10" id="KW-0233">DNA recombination</keyword>
<keyword evidence="4 10" id="KW-0132">Cell division</keyword>
<evidence type="ECO:0000256" key="7">
    <source>
        <dbReference type="ARBA" id="ARBA00023125"/>
    </source>
</evidence>
<evidence type="ECO:0000256" key="10">
    <source>
        <dbReference type="HAMAP-Rule" id="MF_01808"/>
    </source>
</evidence>
<evidence type="ECO:0000259" key="13">
    <source>
        <dbReference type="PROSITE" id="PS51900"/>
    </source>
</evidence>
<feature type="active site" evidence="10">
    <location>
        <position position="148"/>
    </location>
</feature>
<protein>
    <recommendedName>
        <fullName evidence="10 11">Tyrosine recombinase XerC</fullName>
    </recommendedName>
</protein>
<keyword evidence="6 10" id="KW-0229">DNA integration</keyword>
<dbReference type="InterPro" id="IPR011931">
    <property type="entry name" value="Recomb_XerC"/>
</dbReference>
<sequence length="304" mass="35932">MNLDKLAGQYLEYLQYQRHYSIKTIESYNRQIKHFIYFLNQEAITDYNDVNYLMLRGYLTKLYEENLAKTSINHKLSALRSFFNYLLKEELILDNPFLLIESQKTAQRNPDFLFLEEMLDLLESIETKDDLGIRNKAMLELMYASGLRCSEVVNLQIFDIDLGQMILLIHGKGNKDRYVPFHEYARDWLINYIEEARTSLMIKNEGHNFVFVNKFGNPLTNRGVEDIVDRVTRHYDPTKKIHPHTIRHSFATHLLNAGADIRTVQELLGHENLATTQIYTHITKDHLKEVYLYAHPRSRENKEN</sequence>
<dbReference type="EMBL" id="BLMI01000173">
    <property type="protein sequence ID" value="GFI41360.1"/>
    <property type="molecule type" value="Genomic_DNA"/>
</dbReference>
<dbReference type="InterPro" id="IPR004107">
    <property type="entry name" value="Integrase_SAM-like_N"/>
</dbReference>
<feature type="active site" evidence="10">
    <location>
        <position position="172"/>
    </location>
</feature>
<evidence type="ECO:0000313" key="14">
    <source>
        <dbReference type="EMBL" id="GFI41360.1"/>
    </source>
</evidence>
<comment type="subcellular location">
    <subcellularLocation>
        <location evidence="1 10">Cytoplasm</location>
    </subcellularLocation>
</comment>
<keyword evidence="9 10" id="KW-0131">Cell cycle</keyword>
<feature type="active site" evidence="10">
    <location>
        <position position="247"/>
    </location>
</feature>
<feature type="active site" evidence="10">
    <location>
        <position position="244"/>
    </location>
</feature>
<dbReference type="GO" id="GO:0006313">
    <property type="term" value="P:DNA transposition"/>
    <property type="evidence" value="ECO:0007669"/>
    <property type="project" value="UniProtKB-UniRule"/>
</dbReference>
<evidence type="ECO:0000256" key="9">
    <source>
        <dbReference type="ARBA" id="ARBA00023306"/>
    </source>
</evidence>
<reference evidence="14 15" key="1">
    <citation type="journal article" date="2020" name="Microbiome">
        <title>Single-cell genomics of uncultured bacteria reveals dietary fiber responders in the mouse gut microbiota.</title>
        <authorList>
            <person name="Chijiiwa R."/>
            <person name="Hosokawa M."/>
            <person name="Kogawa M."/>
            <person name="Nishikawa Y."/>
            <person name="Ide K."/>
            <person name="Sakanashi C."/>
            <person name="Takahashi K."/>
            <person name="Takeyama H."/>
        </authorList>
    </citation>
    <scope>NUCLEOTIDE SEQUENCE [LARGE SCALE GENOMIC DNA]</scope>
    <source>
        <strain evidence="14">IMSAGC_017</strain>
    </source>
</reference>
<accession>A0A829Z9Z4</accession>
<keyword evidence="3 10" id="KW-0963">Cytoplasm</keyword>
<dbReference type="GO" id="GO:0005737">
    <property type="term" value="C:cytoplasm"/>
    <property type="evidence" value="ECO:0007669"/>
    <property type="project" value="UniProtKB-SubCell"/>
</dbReference>
<comment type="caution">
    <text evidence="14">The sequence shown here is derived from an EMBL/GenBank/DDBJ whole genome shotgun (WGS) entry which is preliminary data.</text>
</comment>
<evidence type="ECO:0000256" key="8">
    <source>
        <dbReference type="ARBA" id="ARBA00023172"/>
    </source>
</evidence>
<evidence type="ECO:0000256" key="3">
    <source>
        <dbReference type="ARBA" id="ARBA00022490"/>
    </source>
</evidence>
<evidence type="ECO:0000256" key="2">
    <source>
        <dbReference type="ARBA" id="ARBA00006657"/>
    </source>
</evidence>
<comment type="similarity">
    <text evidence="2 10">Belongs to the 'phage' integrase family. XerC subfamily.</text>
</comment>
<evidence type="ECO:0000259" key="12">
    <source>
        <dbReference type="PROSITE" id="PS51898"/>
    </source>
</evidence>
<name>A0A829Z9Z4_9FIRM</name>
<dbReference type="InterPro" id="IPR013762">
    <property type="entry name" value="Integrase-like_cat_sf"/>
</dbReference>
<dbReference type="InterPro" id="IPR011010">
    <property type="entry name" value="DNA_brk_join_enz"/>
</dbReference>
<organism evidence="14 15">
    <name type="scientific">Thomasclavelia cocleata</name>
    <dbReference type="NCBI Taxonomy" id="69824"/>
    <lineage>
        <taxon>Bacteria</taxon>
        <taxon>Bacillati</taxon>
        <taxon>Bacillota</taxon>
        <taxon>Erysipelotrichia</taxon>
        <taxon>Erysipelotrichales</taxon>
        <taxon>Coprobacillaceae</taxon>
        <taxon>Thomasclavelia</taxon>
    </lineage>
</organism>
<dbReference type="HAMAP" id="MF_01808">
    <property type="entry name" value="Recomb_XerC_XerD"/>
    <property type="match status" value="1"/>
</dbReference>
<dbReference type="GO" id="GO:0003677">
    <property type="term" value="F:DNA binding"/>
    <property type="evidence" value="ECO:0007669"/>
    <property type="project" value="UniProtKB-UniRule"/>
</dbReference>
<feature type="active site" evidence="10">
    <location>
        <position position="270"/>
    </location>
</feature>